<dbReference type="AlphaFoldDB" id="A0A5C6LNH2"/>
<keyword evidence="2" id="KW-1133">Transmembrane helix</keyword>
<dbReference type="EMBL" id="VOHS01000041">
    <property type="protein sequence ID" value="TWV95150.1"/>
    <property type="molecule type" value="Genomic_DNA"/>
</dbReference>
<reference evidence="3 4" key="1">
    <citation type="submission" date="2019-08" db="EMBL/GenBank/DDBJ databases">
        <title>Whole genome sequencing of chitin degrading bacteria Chitinophaga pinensis YS16.</title>
        <authorList>
            <person name="Singh R.P."/>
            <person name="Manchanda G."/>
            <person name="Maurya I.K."/>
            <person name="Joshi N.K."/>
            <person name="Srivastava A.K."/>
        </authorList>
    </citation>
    <scope>NUCLEOTIDE SEQUENCE [LARGE SCALE GENOMIC DNA]</scope>
    <source>
        <strain evidence="3 4">YS-16</strain>
    </source>
</reference>
<organism evidence="3 4">
    <name type="scientific">Chitinophaga pinensis</name>
    <dbReference type="NCBI Taxonomy" id="79329"/>
    <lineage>
        <taxon>Bacteria</taxon>
        <taxon>Pseudomonadati</taxon>
        <taxon>Bacteroidota</taxon>
        <taxon>Chitinophagia</taxon>
        <taxon>Chitinophagales</taxon>
        <taxon>Chitinophagaceae</taxon>
        <taxon>Chitinophaga</taxon>
    </lineage>
</organism>
<name>A0A5C6LNH2_9BACT</name>
<comment type="caution">
    <text evidence="3">The sequence shown here is derived from an EMBL/GenBank/DDBJ whole genome shotgun (WGS) entry which is preliminary data.</text>
</comment>
<feature type="coiled-coil region" evidence="1">
    <location>
        <begin position="30"/>
        <end position="121"/>
    </location>
</feature>
<gene>
    <name evidence="3" type="ORF">FEF09_24745</name>
</gene>
<evidence type="ECO:0000256" key="1">
    <source>
        <dbReference type="SAM" id="Coils"/>
    </source>
</evidence>
<proteinExistence type="predicted"/>
<keyword evidence="4" id="KW-1185">Reference proteome</keyword>
<accession>A0A5C6LNH2</accession>
<keyword evidence="2" id="KW-0472">Membrane</keyword>
<keyword evidence="1" id="KW-0175">Coiled coil</keyword>
<evidence type="ECO:0000313" key="3">
    <source>
        <dbReference type="EMBL" id="TWV95150.1"/>
    </source>
</evidence>
<sequence length="129" mass="14707">MEKPLRIVIYLVLALTVINALITFFEKSQLKQIQNNIEASQRNIDTALNYINASRARLDSLQGDVDKFKYYIKNIQANVSILNTKKEIEEAKSNAKLKETVEELNAKVKTFKEELKATDSLPPIDVKPL</sequence>
<evidence type="ECO:0000313" key="4">
    <source>
        <dbReference type="Proteomes" id="UP000318815"/>
    </source>
</evidence>
<protein>
    <submittedName>
        <fullName evidence="3">Uncharacterized protein</fullName>
    </submittedName>
</protein>
<dbReference type="Gene3D" id="1.10.287.1490">
    <property type="match status" value="1"/>
</dbReference>
<dbReference type="OrthoDB" id="667614at2"/>
<dbReference type="RefSeq" id="WP_089812609.1">
    <property type="nucleotide sequence ID" value="NZ_VOHS01000041.1"/>
</dbReference>
<keyword evidence="2" id="KW-0812">Transmembrane</keyword>
<dbReference type="Proteomes" id="UP000318815">
    <property type="component" value="Unassembled WGS sequence"/>
</dbReference>
<feature type="transmembrane region" description="Helical" evidence="2">
    <location>
        <begin position="7"/>
        <end position="25"/>
    </location>
</feature>
<evidence type="ECO:0000256" key="2">
    <source>
        <dbReference type="SAM" id="Phobius"/>
    </source>
</evidence>